<accession>A0AAU8BB97</accession>
<proteinExistence type="predicted"/>
<feature type="compositionally biased region" description="Low complexity" evidence="1">
    <location>
        <begin position="133"/>
        <end position="149"/>
    </location>
</feature>
<evidence type="ECO:0000313" key="2">
    <source>
        <dbReference type="EMBL" id="XCD08498.1"/>
    </source>
</evidence>
<protein>
    <recommendedName>
        <fullName evidence="3">Minor capsid protein</fullName>
    </recommendedName>
</protein>
<reference evidence="2" key="1">
    <citation type="submission" date="2024-03" db="EMBL/GenBank/DDBJ databases">
        <title>Diverse circular DNA viruses in blood, oral, and fecal samples of captive lemurs.</title>
        <authorList>
            <person name="Paietta E.N."/>
            <person name="Kraberger S."/>
            <person name="Lund M.C."/>
            <person name="Custer J.M."/>
            <person name="Vargas K.M."/>
            <person name="Ehmke E.E."/>
            <person name="Yoder A.D."/>
            <person name="Varsani A."/>
        </authorList>
    </citation>
    <scope>NUCLEOTIDE SEQUENCE</scope>
    <source>
        <strain evidence="2">Duke_43SS_27</strain>
    </source>
</reference>
<dbReference type="EMBL" id="PP511881">
    <property type="protein sequence ID" value="XCD08498.1"/>
    <property type="molecule type" value="Genomic_DNA"/>
</dbReference>
<evidence type="ECO:0008006" key="3">
    <source>
        <dbReference type="Google" id="ProtNLM"/>
    </source>
</evidence>
<organism evidence="2">
    <name type="scientific">Dulem virus 259</name>
    <dbReference type="NCBI Taxonomy" id="3145736"/>
    <lineage>
        <taxon>Viruses</taxon>
        <taxon>Monodnaviria</taxon>
        <taxon>Sangervirae</taxon>
        <taxon>Phixviricota</taxon>
        <taxon>Malgrandaviricetes</taxon>
        <taxon>Petitvirales</taxon>
        <taxon>Microviridae</taxon>
        <taxon>Microvirus</taxon>
    </lineage>
</organism>
<name>A0AAU8BB97_9VIRU</name>
<evidence type="ECO:0000256" key="1">
    <source>
        <dbReference type="SAM" id="MobiDB-lite"/>
    </source>
</evidence>
<sequence>MSYGNYYLHGCRLSDDSTYMGHTESRGVFNPDEVSALYPVNPVYGYPESDTAKIMDLNLSVSERESIVSRLQRMDSQYFPNGLSDDDILSLVPPRYFTDAVDVQSWRDYLSAYVLPDMSDNALDKVHQVVEPSGSDSGNDSNNSNNNNE</sequence>
<feature type="region of interest" description="Disordered" evidence="1">
    <location>
        <begin position="130"/>
        <end position="149"/>
    </location>
</feature>